<dbReference type="GO" id="GO:0005829">
    <property type="term" value="C:cytosol"/>
    <property type="evidence" value="ECO:0000318"/>
    <property type="project" value="GO_Central"/>
</dbReference>
<dbReference type="PRINTS" id="PR00625">
    <property type="entry name" value="JDOMAIN"/>
</dbReference>
<dbReference type="Gene3D" id="2.60.260.20">
    <property type="entry name" value="Urease metallochaperone UreE, N-terminal domain"/>
    <property type="match status" value="1"/>
</dbReference>
<dbReference type="OrthoDB" id="550424at2759"/>
<dbReference type="Gene3D" id="1.10.287.110">
    <property type="entry name" value="DnaJ domain"/>
    <property type="match status" value="1"/>
</dbReference>
<name>A2D8R1_TRIV3</name>
<dbReference type="KEGG" id="tva:5468912"/>
<organism evidence="2 3">
    <name type="scientific">Trichomonas vaginalis (strain ATCC PRA-98 / G3)</name>
    <dbReference type="NCBI Taxonomy" id="412133"/>
    <lineage>
        <taxon>Eukaryota</taxon>
        <taxon>Metamonada</taxon>
        <taxon>Parabasalia</taxon>
        <taxon>Trichomonadida</taxon>
        <taxon>Trichomonadidae</taxon>
        <taxon>Trichomonas</taxon>
    </lineage>
</organism>
<dbReference type="EMBL" id="DS113179">
    <property type="protein sequence ID" value="EAY23310.1"/>
    <property type="molecule type" value="Genomic_DNA"/>
</dbReference>
<proteinExistence type="predicted"/>
<dbReference type="RefSeq" id="XP_001584296.1">
    <property type="nucleotide sequence ID" value="XM_001584246.1"/>
</dbReference>
<dbReference type="SMR" id="A2D8R1"/>
<reference evidence="2" key="1">
    <citation type="submission" date="2006-10" db="EMBL/GenBank/DDBJ databases">
        <authorList>
            <person name="Amadeo P."/>
            <person name="Zhao Q."/>
            <person name="Wortman J."/>
            <person name="Fraser-Liggett C."/>
            <person name="Carlton J."/>
        </authorList>
    </citation>
    <scope>NUCLEOTIDE SEQUENCE</scope>
    <source>
        <strain evidence="2">G3</strain>
    </source>
</reference>
<evidence type="ECO:0000259" key="1">
    <source>
        <dbReference type="PROSITE" id="PS50076"/>
    </source>
</evidence>
<dbReference type="Pfam" id="PF01556">
    <property type="entry name" value="DnaJ_C"/>
    <property type="match status" value="1"/>
</dbReference>
<dbReference type="InterPro" id="IPR044713">
    <property type="entry name" value="DNJA1/2-like"/>
</dbReference>
<dbReference type="SUPFAM" id="SSF46565">
    <property type="entry name" value="Chaperone J-domain"/>
    <property type="match status" value="1"/>
</dbReference>
<dbReference type="CDD" id="cd10747">
    <property type="entry name" value="DnaJ_C"/>
    <property type="match status" value="1"/>
</dbReference>
<reference evidence="2" key="2">
    <citation type="journal article" date="2007" name="Science">
        <title>Draft genome sequence of the sexually transmitted pathogen Trichomonas vaginalis.</title>
        <authorList>
            <person name="Carlton J.M."/>
            <person name="Hirt R.P."/>
            <person name="Silva J.C."/>
            <person name="Delcher A.L."/>
            <person name="Schatz M."/>
            <person name="Zhao Q."/>
            <person name="Wortman J.R."/>
            <person name="Bidwell S.L."/>
            <person name="Alsmark U.C.M."/>
            <person name="Besteiro S."/>
            <person name="Sicheritz-Ponten T."/>
            <person name="Noel C.J."/>
            <person name="Dacks J.B."/>
            <person name="Foster P.G."/>
            <person name="Simillion C."/>
            <person name="Van de Peer Y."/>
            <person name="Miranda-Saavedra D."/>
            <person name="Barton G.J."/>
            <person name="Westrop G.D."/>
            <person name="Mueller S."/>
            <person name="Dessi D."/>
            <person name="Fiori P.L."/>
            <person name="Ren Q."/>
            <person name="Paulsen I."/>
            <person name="Zhang H."/>
            <person name="Bastida-Corcuera F.D."/>
            <person name="Simoes-Barbosa A."/>
            <person name="Brown M.T."/>
            <person name="Hayes R.D."/>
            <person name="Mukherjee M."/>
            <person name="Okumura C.Y."/>
            <person name="Schneider R."/>
            <person name="Smith A.J."/>
            <person name="Vanacova S."/>
            <person name="Villalvazo M."/>
            <person name="Haas B.J."/>
            <person name="Pertea M."/>
            <person name="Feldblyum T.V."/>
            <person name="Utterback T.R."/>
            <person name="Shu C.L."/>
            <person name="Osoegawa K."/>
            <person name="de Jong P.J."/>
            <person name="Hrdy I."/>
            <person name="Horvathova L."/>
            <person name="Zubacova Z."/>
            <person name="Dolezal P."/>
            <person name="Malik S.B."/>
            <person name="Logsdon J.M. Jr."/>
            <person name="Henze K."/>
            <person name="Gupta A."/>
            <person name="Wang C.C."/>
            <person name="Dunne R.L."/>
            <person name="Upcroft J.A."/>
            <person name="Upcroft P."/>
            <person name="White O."/>
            <person name="Salzberg S.L."/>
            <person name="Tang P."/>
            <person name="Chiu C.-H."/>
            <person name="Lee Y.-S."/>
            <person name="Embley T.M."/>
            <person name="Coombs G.H."/>
            <person name="Mottram J.C."/>
            <person name="Tachezy J."/>
            <person name="Fraser-Liggett C.M."/>
            <person name="Johnson P.J."/>
        </authorList>
    </citation>
    <scope>NUCLEOTIDE SEQUENCE [LARGE SCALE GENOMIC DNA]</scope>
    <source>
        <strain evidence="2">G3</strain>
    </source>
</reference>
<dbReference type="GO" id="GO:0051087">
    <property type="term" value="F:protein-folding chaperone binding"/>
    <property type="evidence" value="ECO:0000318"/>
    <property type="project" value="GO_Central"/>
</dbReference>
<keyword evidence="3" id="KW-1185">Reference proteome</keyword>
<dbReference type="GO" id="GO:0005737">
    <property type="term" value="C:cytoplasm"/>
    <property type="evidence" value="ECO:0000318"/>
    <property type="project" value="GO_Central"/>
</dbReference>
<protein>
    <submittedName>
        <fullName evidence="2">DnaJ C terminal region family protein</fullName>
    </submittedName>
</protein>
<feature type="domain" description="J" evidence="1">
    <location>
        <begin position="22"/>
        <end position="86"/>
    </location>
</feature>
<dbReference type="GO" id="GO:0042026">
    <property type="term" value="P:protein refolding"/>
    <property type="evidence" value="ECO:0000318"/>
    <property type="project" value="GO_Central"/>
</dbReference>
<dbReference type="AlphaFoldDB" id="A2D8R1"/>
<dbReference type="InterPro" id="IPR008971">
    <property type="entry name" value="HSP40/DnaJ_pept-bd"/>
</dbReference>
<evidence type="ECO:0000313" key="2">
    <source>
        <dbReference type="EMBL" id="EAY23310.1"/>
    </source>
</evidence>
<dbReference type="SUPFAM" id="SSF49493">
    <property type="entry name" value="HSP40/DnaJ peptide-binding domain"/>
    <property type="match status" value="1"/>
</dbReference>
<dbReference type="InParanoid" id="A2D8R1"/>
<dbReference type="STRING" id="5722.A2D8R1"/>
<dbReference type="InterPro" id="IPR002939">
    <property type="entry name" value="DnaJ_C"/>
</dbReference>
<dbReference type="InterPro" id="IPR036869">
    <property type="entry name" value="J_dom_sf"/>
</dbReference>
<dbReference type="Proteomes" id="UP000001542">
    <property type="component" value="Unassembled WGS sequence"/>
</dbReference>
<dbReference type="GO" id="GO:0051082">
    <property type="term" value="F:unfolded protein binding"/>
    <property type="evidence" value="ECO:0007669"/>
    <property type="project" value="InterPro"/>
</dbReference>
<dbReference type="GO" id="GO:0030544">
    <property type="term" value="F:Hsp70 protein binding"/>
    <property type="evidence" value="ECO:0007669"/>
    <property type="project" value="InterPro"/>
</dbReference>
<dbReference type="FunFam" id="2.60.260.20:FF:000013">
    <property type="entry name" value="DnaJ subfamily B member 11"/>
    <property type="match status" value="1"/>
</dbReference>
<dbReference type="PANTHER" id="PTHR43888">
    <property type="entry name" value="DNAJ-LIKE-2, ISOFORM A-RELATED"/>
    <property type="match status" value="1"/>
</dbReference>
<dbReference type="VEuPathDB" id="TrichDB:TVAGG3_0391750"/>
<dbReference type="VEuPathDB" id="TrichDB:TVAG_186180"/>
<gene>
    <name evidence="2" type="ORF">TVAG_186180</name>
</gene>
<dbReference type="eggNOG" id="KOG0714">
    <property type="taxonomic scope" value="Eukaryota"/>
</dbReference>
<dbReference type="InterPro" id="IPR001623">
    <property type="entry name" value="DnaJ_domain"/>
</dbReference>
<evidence type="ECO:0000313" key="3">
    <source>
        <dbReference type="Proteomes" id="UP000001542"/>
    </source>
</evidence>
<dbReference type="PROSITE" id="PS50076">
    <property type="entry name" value="DNAJ_2"/>
    <property type="match status" value="1"/>
</dbReference>
<sequence>MLVACLAMFMKPFNASKYEGVNFYQMIGLDTSASQKEIKKSYNRFLKQKKNFVNPSQTTLDIWEKTEEAYAILGNNYSRALYDLFGMDFLDSTDFQVAGYQSDEAIEALVKMIGKYPEELTNYGGMAFYPVEFTLEDFMFGAKRNVTAVHTVDCECPDGTVACTKCQKQPVMEIIEKTEIVLPKGAYEYHRIIGRGLGDAVSLRAASDIIFVATSTKHDRFERKGRDLYTTINVTLSEVIREDDKIIKGLDGTDVKIPLKNIQNLMEMRIPGQGLPDYFNKNQRGDLIVKFNLMIPETLTDDQKSQLQNLLPTDEASYL</sequence>
<accession>A2D8R1</accession>